<dbReference type="Proteomes" id="UP000241238">
    <property type="component" value="Chromosome"/>
</dbReference>
<feature type="transmembrane region" description="Helical" evidence="3">
    <location>
        <begin position="388"/>
        <end position="406"/>
    </location>
</feature>
<sequence length="459" mass="51139">MIAEKKEITINGVECQEQCKADSKGSLKVVDKEYRIVFLMLVSCFILWGLLNNMTDNLVPAFGKIFMMKAVDSSLVQFAFYGAYAVLAIPAALIIKKYSFRHGVLIGLGLYVIGALGYIPATLFQNYNIFLVSIFILAGGLSILETTCNPYVISLGSEETSIRRINYAQAFNPLGSLMGLFIAKYMILGHLNSATYEDRIKMDPMKLETIRQGELIWVCIPYVALIAVAMVIWIFFLRSKSTIKDDGEELNFIESMKKLLKNKIYVFGVISQFFYVGMQIAVWTWMTKYVMTLKSVNEAEAVEIYIIAMVVFIGMRWICTYFMKMFMPARLMSLIAIIGIIVTLGTIYLPADYAIICLILISGCMSLMFPTIYGIALKGLGEEVKLGAAGLIMAILGGALITPYMGRTIDNGTFASLAPMYKGVEAAVRTSYYVPLICFVVILLYGIANSKKNKIKIVI</sequence>
<feature type="transmembrane region" description="Helical" evidence="3">
    <location>
        <begin position="36"/>
        <end position="55"/>
    </location>
</feature>
<feature type="transmembrane region" description="Helical" evidence="3">
    <location>
        <begin position="102"/>
        <end position="121"/>
    </location>
</feature>
<dbReference type="GeneID" id="77466782"/>
<feature type="transmembrane region" description="Helical" evidence="3">
    <location>
        <begin position="165"/>
        <end position="187"/>
    </location>
</feature>
<feature type="transmembrane region" description="Helical" evidence="3">
    <location>
        <begin position="426"/>
        <end position="447"/>
    </location>
</feature>
<keyword evidence="5" id="KW-1185">Reference proteome</keyword>
<feature type="transmembrane region" description="Helical" evidence="3">
    <location>
        <begin position="353"/>
        <end position="376"/>
    </location>
</feature>
<proteinExistence type="predicted"/>
<gene>
    <name evidence="4" type="primary">fucP</name>
    <name evidence="4" type="ORF">C4N18_02180</name>
</gene>
<dbReference type="Gene3D" id="1.20.1250.20">
    <property type="entry name" value="MFS general substrate transporter like domains"/>
    <property type="match status" value="2"/>
</dbReference>
<organism evidence="4 5">
    <name type="scientific">Fusobacterium varium ATCC 27725</name>
    <dbReference type="NCBI Taxonomy" id="469618"/>
    <lineage>
        <taxon>Bacteria</taxon>
        <taxon>Fusobacteriati</taxon>
        <taxon>Fusobacteriota</taxon>
        <taxon>Fusobacteriia</taxon>
        <taxon>Fusobacteriales</taxon>
        <taxon>Fusobacteriaceae</taxon>
        <taxon>Fusobacterium</taxon>
    </lineage>
</organism>
<evidence type="ECO:0000256" key="2">
    <source>
        <dbReference type="ARBA" id="ARBA00022475"/>
    </source>
</evidence>
<dbReference type="InterPro" id="IPR011701">
    <property type="entry name" value="MFS"/>
</dbReference>
<dbReference type="InterPro" id="IPR050375">
    <property type="entry name" value="MFS_TsgA-like"/>
</dbReference>
<feature type="transmembrane region" description="Helical" evidence="3">
    <location>
        <begin position="329"/>
        <end position="347"/>
    </location>
</feature>
<feature type="transmembrane region" description="Helical" evidence="3">
    <location>
        <begin position="304"/>
        <end position="322"/>
    </location>
</feature>
<keyword evidence="2" id="KW-1003">Cell membrane</keyword>
<feature type="transmembrane region" description="Helical" evidence="3">
    <location>
        <begin position="215"/>
        <end position="236"/>
    </location>
</feature>
<feature type="transmembrane region" description="Helical" evidence="3">
    <location>
        <begin position="264"/>
        <end position="284"/>
    </location>
</feature>
<reference evidence="5" key="1">
    <citation type="journal article" date="2018" name="MSphere">
        <title>Fusobacterium Genomics Using MinION and Illumina Sequencing Enables Genome Completion and Correction.</title>
        <authorList>
            <person name="Todd S.M."/>
            <person name="Settlage R.E."/>
            <person name="Lahmers K.K."/>
            <person name="Slade D.J."/>
        </authorList>
    </citation>
    <scope>NUCLEOTIDE SEQUENCE [LARGE SCALE GENOMIC DNA]</scope>
    <source>
        <strain evidence="5">ATCC 27725</strain>
    </source>
</reference>
<evidence type="ECO:0000256" key="3">
    <source>
        <dbReference type="SAM" id="Phobius"/>
    </source>
</evidence>
<dbReference type="InterPro" id="IPR036259">
    <property type="entry name" value="MFS_trans_sf"/>
</dbReference>
<dbReference type="RefSeq" id="WP_005949448.1">
    <property type="nucleotide sequence ID" value="NZ_CP028103.1"/>
</dbReference>
<dbReference type="NCBIfam" id="TIGR00885">
    <property type="entry name" value="fucP"/>
    <property type="match status" value="1"/>
</dbReference>
<evidence type="ECO:0000313" key="5">
    <source>
        <dbReference type="Proteomes" id="UP000241238"/>
    </source>
</evidence>
<keyword evidence="3" id="KW-0472">Membrane</keyword>
<keyword evidence="3" id="KW-1133">Transmembrane helix</keyword>
<keyword evidence="3" id="KW-0812">Transmembrane</keyword>
<dbReference type="Pfam" id="PF07690">
    <property type="entry name" value="MFS_1"/>
    <property type="match status" value="1"/>
</dbReference>
<evidence type="ECO:0000256" key="1">
    <source>
        <dbReference type="ARBA" id="ARBA00004429"/>
    </source>
</evidence>
<feature type="transmembrane region" description="Helical" evidence="3">
    <location>
        <begin position="75"/>
        <end position="95"/>
    </location>
</feature>
<protein>
    <submittedName>
        <fullName evidence="4">L-fucose:H+ symporter permease</fullName>
    </submittedName>
</protein>
<dbReference type="PANTHER" id="PTHR43702">
    <property type="entry name" value="L-FUCOSE-PROTON SYMPORTER"/>
    <property type="match status" value="1"/>
</dbReference>
<dbReference type="PANTHER" id="PTHR43702:SF11">
    <property type="entry name" value="L-FUCOSE-PROTON SYMPORTER"/>
    <property type="match status" value="1"/>
</dbReference>
<dbReference type="CDD" id="cd17394">
    <property type="entry name" value="MFS_FucP_like"/>
    <property type="match status" value="1"/>
</dbReference>
<evidence type="ECO:0000313" key="4">
    <source>
        <dbReference type="EMBL" id="AVQ30092.1"/>
    </source>
</evidence>
<accession>A0ABM6U1E7</accession>
<name>A0ABM6U1E7_FUSVA</name>
<dbReference type="EMBL" id="CP028103">
    <property type="protein sequence ID" value="AVQ30092.1"/>
    <property type="molecule type" value="Genomic_DNA"/>
</dbReference>
<dbReference type="SUPFAM" id="SSF103473">
    <property type="entry name" value="MFS general substrate transporter"/>
    <property type="match status" value="1"/>
</dbReference>
<comment type="subcellular location">
    <subcellularLocation>
        <location evidence="1">Cell inner membrane</location>
        <topology evidence="1">Multi-pass membrane protein</topology>
    </subcellularLocation>
</comment>
<dbReference type="InterPro" id="IPR005275">
    <property type="entry name" value="Lfuc_symporter_FucP"/>
</dbReference>